<evidence type="ECO:0000256" key="7">
    <source>
        <dbReference type="ARBA" id="ARBA00023239"/>
    </source>
</evidence>
<feature type="region of interest" description="Disordered" evidence="9">
    <location>
        <begin position="1054"/>
        <end position="1074"/>
    </location>
</feature>
<dbReference type="PANTHER" id="PTHR43641:SF2">
    <property type="entry name" value="DEHYDRATASE YBIW-RELATED"/>
    <property type="match status" value="1"/>
</dbReference>
<keyword evidence="6" id="KW-0408">Iron</keyword>
<dbReference type="Proteomes" id="UP000829685">
    <property type="component" value="Unassembled WGS sequence"/>
</dbReference>
<evidence type="ECO:0000256" key="6">
    <source>
        <dbReference type="ARBA" id="ARBA00023004"/>
    </source>
</evidence>
<keyword evidence="13" id="KW-1185">Reference proteome</keyword>
<dbReference type="EMBL" id="JAFIMR010000001">
    <property type="protein sequence ID" value="KAI1881549.1"/>
    <property type="molecule type" value="Genomic_DNA"/>
</dbReference>
<comment type="cofactor">
    <cofactor evidence="1">
        <name>heme b</name>
        <dbReference type="ChEBI" id="CHEBI:60344"/>
    </cofactor>
</comment>
<dbReference type="PROSITE" id="PS51554">
    <property type="entry name" value="PFL"/>
    <property type="match status" value="1"/>
</dbReference>
<dbReference type="SUPFAM" id="SSF51998">
    <property type="entry name" value="PFL-like glycyl radical enzymes"/>
    <property type="match status" value="1"/>
</dbReference>
<evidence type="ECO:0000259" key="10">
    <source>
        <dbReference type="PROSITE" id="PS51149"/>
    </source>
</evidence>
<keyword evidence="2" id="KW-0575">Peroxidase</keyword>
<evidence type="ECO:0000256" key="8">
    <source>
        <dbReference type="PROSITE-ProRule" id="PRU00493"/>
    </source>
</evidence>
<comment type="caution">
    <text evidence="12">The sequence shown here is derived from an EMBL/GenBank/DDBJ whole genome shotgun (WGS) entry which is preliminary data.</text>
</comment>
<proteinExistence type="predicted"/>
<keyword evidence="5" id="KW-0560">Oxidoreductase</keyword>
<evidence type="ECO:0000256" key="2">
    <source>
        <dbReference type="ARBA" id="ARBA00022559"/>
    </source>
</evidence>
<reference evidence="12" key="1">
    <citation type="submission" date="2021-03" db="EMBL/GenBank/DDBJ databases">
        <title>Revisited historic fungal species revealed as producer of novel bioactive compounds through whole genome sequencing and comparative genomics.</title>
        <authorList>
            <person name="Vignolle G.A."/>
            <person name="Hochenegger N."/>
            <person name="Mach R.L."/>
            <person name="Mach-Aigner A.R."/>
            <person name="Javad Rahimi M."/>
            <person name="Salim K.A."/>
            <person name="Chan C.M."/>
            <person name="Lim L.B.L."/>
            <person name="Cai F."/>
            <person name="Druzhinina I.S."/>
            <person name="U'Ren J.M."/>
            <person name="Derntl C."/>
        </authorList>
    </citation>
    <scope>NUCLEOTIDE SEQUENCE</scope>
    <source>
        <strain evidence="12">TUCIM 5799</strain>
    </source>
</reference>
<dbReference type="GO" id="GO:0016829">
    <property type="term" value="F:lyase activity"/>
    <property type="evidence" value="ECO:0007669"/>
    <property type="project" value="UniProtKB-KW"/>
</dbReference>
<evidence type="ECO:0000313" key="12">
    <source>
        <dbReference type="EMBL" id="KAI1881549.1"/>
    </source>
</evidence>
<dbReference type="Pfam" id="PF02901">
    <property type="entry name" value="PFL-like"/>
    <property type="match status" value="1"/>
</dbReference>
<dbReference type="GO" id="GO:0020037">
    <property type="term" value="F:heme binding"/>
    <property type="evidence" value="ECO:0007669"/>
    <property type="project" value="InterPro"/>
</dbReference>
<dbReference type="InterPro" id="IPR048328">
    <property type="entry name" value="Dyp_perox_C"/>
</dbReference>
<organism evidence="12 13">
    <name type="scientific">Neoarthrinium moseri</name>
    <dbReference type="NCBI Taxonomy" id="1658444"/>
    <lineage>
        <taxon>Eukaryota</taxon>
        <taxon>Fungi</taxon>
        <taxon>Dikarya</taxon>
        <taxon>Ascomycota</taxon>
        <taxon>Pezizomycotina</taxon>
        <taxon>Sordariomycetes</taxon>
        <taxon>Xylariomycetidae</taxon>
        <taxon>Amphisphaeriales</taxon>
        <taxon>Apiosporaceae</taxon>
        <taxon>Neoarthrinium</taxon>
    </lineage>
</organism>
<feature type="domain" description="PFL" evidence="11">
    <location>
        <begin position="353"/>
        <end position="1056"/>
    </location>
</feature>
<dbReference type="GO" id="GO:0046872">
    <property type="term" value="F:metal ion binding"/>
    <property type="evidence" value="ECO:0007669"/>
    <property type="project" value="UniProtKB-KW"/>
</dbReference>
<dbReference type="NCBIfam" id="TIGR01413">
    <property type="entry name" value="Dyp_perox_fam"/>
    <property type="match status" value="1"/>
</dbReference>
<evidence type="ECO:0000256" key="5">
    <source>
        <dbReference type="ARBA" id="ARBA00023002"/>
    </source>
</evidence>
<dbReference type="GO" id="GO:0005829">
    <property type="term" value="C:cytosol"/>
    <property type="evidence" value="ECO:0007669"/>
    <property type="project" value="TreeGrafter"/>
</dbReference>
<keyword evidence="4 8" id="KW-0556">Organic radical</keyword>
<protein>
    <submittedName>
        <fullName evidence="12">Uncharacterized protein</fullName>
    </submittedName>
</protein>
<dbReference type="InterPro" id="IPR006314">
    <property type="entry name" value="Dyp_peroxidase"/>
</dbReference>
<dbReference type="InterPro" id="IPR011008">
    <property type="entry name" value="Dimeric_a/b-barrel"/>
</dbReference>
<dbReference type="Pfam" id="PF20628">
    <property type="entry name" value="Dyp_perox_C"/>
    <property type="match status" value="1"/>
</dbReference>
<dbReference type="Gene3D" id="3.20.70.20">
    <property type="match status" value="1"/>
</dbReference>
<evidence type="ECO:0000256" key="4">
    <source>
        <dbReference type="ARBA" id="ARBA00022818"/>
    </source>
</evidence>
<evidence type="ECO:0000256" key="9">
    <source>
        <dbReference type="SAM" id="MobiDB-lite"/>
    </source>
</evidence>
<accession>A0A9P9WYM7</accession>
<keyword evidence="7" id="KW-0456">Lyase</keyword>
<dbReference type="InterPro" id="IPR051215">
    <property type="entry name" value="GRE"/>
</dbReference>
<dbReference type="PROSITE" id="PS51149">
    <property type="entry name" value="GLY_RADICAL_2"/>
    <property type="match status" value="1"/>
</dbReference>
<keyword evidence="3" id="KW-0479">Metal-binding</keyword>
<dbReference type="AlphaFoldDB" id="A0A9P9WYM7"/>
<dbReference type="GO" id="GO:0004601">
    <property type="term" value="F:peroxidase activity"/>
    <property type="evidence" value="ECO:0007669"/>
    <property type="project" value="UniProtKB-KW"/>
</dbReference>
<sequence>MDEAVKGAQRGLLMRAIFGQILTVHLKDHTKETEAELQSIVKDLDAVVEKRKPQCGLIVAFYPKLWSKWTGREIRISTKVLDGNPTKFRNTHGDVFFYLKTPDHETAKELLKDTKARLGLLAKENGIETIIAGKRQDCRIVGGRYLDSITNPNDPVSLSEDIFLGGKELGSCFGFTQKFIFDWPSILSYSSDSQNEIVGRKKNGSILSQHAAHGHIHRANVRDANGDQRKLLRQALPFGTAEKSSGREEGLMFVAFCNEQQRFEDILKNLLGETKHIPSDRLMQLVSGVSGGYWYVPSASDLGVASVHGASDIYEDPHWKVRNPKNRYLFYNTQDYLHQMGQQLYKGGDPPTLRVLSLMARSFNHWHDGWVHRVHMDRLPHLSKLLEDVSKRRIMEDASERTSLEDTSVPVRKSVANFITLSNLLSDPDSKIAKDNGLLRIYGNELIVGQIPDFTFGRGKEVVPYLDKDETIKAWLKCSLNEFSAMGHVVPDYQHLVRHGLRSMINDLKERKHRSPKSADFFDSAITSLRGVQDYLRNWSRIALAARDQAGCPNKANMEKVAQRLRKLVDQAPETFHDAVQLIFSFHCCLHLVGELTPFGRLDQILWPFLNKDKAEPTASELAAAQEIIDCLYLKIGENAFVDRAFIYDHVTYGTTSVNGTGGNFPQGGGINQWCQQITVGGYKAENGAPQDASNPVTMLFLKAARRIPVNAPTLSLRVHKDSRRDILEEAAKTILSGGAQPILYNDDKLCEGLHKSGATIDTVSEAWSRNYAADGCYEPMFAGASEFTFNNVSPLRAVEQTINRGTAYGAAGPEQLSGLKQTFRSPEASTLSTFKELKDVFLEQLEWLTVQCYNLMLNNYGNLANICPSPLLSTLIDGCIEKGLDHTNGGARFHIIAPLFVGVSNTIDSLYSIWKLVYDSRTASTTLEELLLCLINDWGYNMIEPYQNQLLGPVEAAERGEHYRELRDQVLQLPKWGSGSDDIDLKDIGDWVMKHIVRLGRDVLCDPHPALAAQLDVIKQKHGPDFEFTVTPGIGTFEGYVGDGVDCGASADGRRNGTPIASDLSPAPGAQDLPPNPAFRNIYQAMKSWKSEDIEIGLSDAAPVDMNIPEDFPLEELEAFIQAFAAGTVGGNLITLTCADPGTYAAASEDPEKYNLLRVRMGGWTEFYSTLFPEHQKQHQRRQYFTHKVDTEDVTV</sequence>
<feature type="modified residue" description="Glycine radical" evidence="8">
    <location>
        <position position="1164"/>
    </location>
</feature>
<gene>
    <name evidence="12" type="ORF">JX265_000375</name>
</gene>
<dbReference type="SUPFAM" id="SSF54909">
    <property type="entry name" value="Dimeric alpha+beta barrel"/>
    <property type="match status" value="1"/>
</dbReference>
<evidence type="ECO:0000256" key="3">
    <source>
        <dbReference type="ARBA" id="ARBA00022723"/>
    </source>
</evidence>
<evidence type="ECO:0000256" key="1">
    <source>
        <dbReference type="ARBA" id="ARBA00001970"/>
    </source>
</evidence>
<dbReference type="PROSITE" id="PS51404">
    <property type="entry name" value="DYP_PEROXIDASE"/>
    <property type="match status" value="1"/>
</dbReference>
<name>A0A9P9WYM7_9PEZI</name>
<dbReference type="PANTHER" id="PTHR43641">
    <property type="entry name" value="FORMATE ACETYLTRANSFERASE 3-RELATED"/>
    <property type="match status" value="1"/>
</dbReference>
<dbReference type="InterPro" id="IPR004184">
    <property type="entry name" value="PFL_dom"/>
</dbReference>
<evidence type="ECO:0000259" key="11">
    <source>
        <dbReference type="PROSITE" id="PS51554"/>
    </source>
</evidence>
<evidence type="ECO:0000313" key="13">
    <source>
        <dbReference type="Proteomes" id="UP000829685"/>
    </source>
</evidence>
<dbReference type="InterPro" id="IPR001150">
    <property type="entry name" value="Gly_radical"/>
</dbReference>
<feature type="domain" description="Glycine radical" evidence="10">
    <location>
        <begin position="1063"/>
        <end position="1189"/>
    </location>
</feature>